<evidence type="ECO:0000256" key="2">
    <source>
        <dbReference type="ARBA" id="ARBA00005051"/>
    </source>
</evidence>
<keyword evidence="4" id="KW-0808">Transferase</keyword>
<dbReference type="OrthoDB" id="9808041at2"/>
<evidence type="ECO:0000256" key="6">
    <source>
        <dbReference type="ARBA" id="ARBA00022777"/>
    </source>
</evidence>
<dbReference type="InterPro" id="IPR035907">
    <property type="entry name" value="Hppk_sf"/>
</dbReference>
<keyword evidence="6 10" id="KW-0418">Kinase</keyword>
<organism evidence="10 11">
    <name type="scientific">Subtercola boreus</name>
    <dbReference type="NCBI Taxonomy" id="120213"/>
    <lineage>
        <taxon>Bacteria</taxon>
        <taxon>Bacillati</taxon>
        <taxon>Actinomycetota</taxon>
        <taxon>Actinomycetes</taxon>
        <taxon>Micrococcales</taxon>
        <taxon>Microbacteriaceae</taxon>
        <taxon>Subtercola</taxon>
    </lineage>
</organism>
<dbReference type="GO" id="GO:0003848">
    <property type="term" value="F:2-amino-4-hydroxy-6-hydroxymethyldihydropteridine diphosphokinase activity"/>
    <property type="evidence" value="ECO:0007669"/>
    <property type="project" value="UniProtKB-EC"/>
</dbReference>
<dbReference type="RefSeq" id="WP_116284241.1">
    <property type="nucleotide sequence ID" value="NZ_NBXA01000026.1"/>
</dbReference>
<evidence type="ECO:0000256" key="3">
    <source>
        <dbReference type="ARBA" id="ARBA00013253"/>
    </source>
</evidence>
<dbReference type="SUPFAM" id="SSF55083">
    <property type="entry name" value="6-hydroxymethyl-7,8-dihydropterin pyrophosphokinase, HPPK"/>
    <property type="match status" value="1"/>
</dbReference>
<dbReference type="AlphaFoldDB" id="A0A3E0VDT1"/>
<dbReference type="Proteomes" id="UP000256709">
    <property type="component" value="Unassembled WGS sequence"/>
</dbReference>
<comment type="catalytic activity">
    <reaction evidence="1">
        <text>6-hydroxymethyl-7,8-dihydropterin + ATP = (7,8-dihydropterin-6-yl)methyl diphosphate + AMP + H(+)</text>
        <dbReference type="Rhea" id="RHEA:11412"/>
        <dbReference type="ChEBI" id="CHEBI:15378"/>
        <dbReference type="ChEBI" id="CHEBI:30616"/>
        <dbReference type="ChEBI" id="CHEBI:44841"/>
        <dbReference type="ChEBI" id="CHEBI:72950"/>
        <dbReference type="ChEBI" id="CHEBI:456215"/>
        <dbReference type="EC" id="2.7.6.3"/>
    </reaction>
</comment>
<keyword evidence="7" id="KW-0067">ATP-binding</keyword>
<dbReference type="Pfam" id="PF01288">
    <property type="entry name" value="HPPK"/>
    <property type="match status" value="1"/>
</dbReference>
<evidence type="ECO:0000256" key="4">
    <source>
        <dbReference type="ARBA" id="ARBA00022679"/>
    </source>
</evidence>
<protein>
    <recommendedName>
        <fullName evidence="3">2-amino-4-hydroxy-6-hydroxymethyldihydropteridine diphosphokinase</fullName>
        <ecNumber evidence="3">2.7.6.3</ecNumber>
    </recommendedName>
</protein>
<evidence type="ECO:0000256" key="1">
    <source>
        <dbReference type="ARBA" id="ARBA00000198"/>
    </source>
</evidence>
<dbReference type="Gene3D" id="3.30.70.560">
    <property type="entry name" value="7,8-Dihydro-6-hydroxymethylpterin-pyrophosphokinase HPPK"/>
    <property type="match status" value="1"/>
</dbReference>
<dbReference type="UniPathway" id="UPA00077">
    <property type="reaction ID" value="UER00155"/>
</dbReference>
<feature type="domain" description="7,8-dihydro-6-hydroxymethylpterin-pyrophosphokinase" evidence="9">
    <location>
        <begin position="13"/>
        <end position="145"/>
    </location>
</feature>
<comment type="caution">
    <text evidence="10">The sequence shown here is derived from an EMBL/GenBank/DDBJ whole genome shotgun (WGS) entry which is preliminary data.</text>
</comment>
<dbReference type="EMBL" id="NBXA01000026">
    <property type="protein sequence ID" value="RFA07703.1"/>
    <property type="molecule type" value="Genomic_DNA"/>
</dbReference>
<dbReference type="CDD" id="cd00483">
    <property type="entry name" value="HPPK"/>
    <property type="match status" value="1"/>
</dbReference>
<evidence type="ECO:0000256" key="5">
    <source>
        <dbReference type="ARBA" id="ARBA00022741"/>
    </source>
</evidence>
<evidence type="ECO:0000256" key="7">
    <source>
        <dbReference type="ARBA" id="ARBA00022840"/>
    </source>
</evidence>
<name>A0A3E0VDT1_9MICO</name>
<evidence type="ECO:0000313" key="10">
    <source>
        <dbReference type="EMBL" id="RFA07703.1"/>
    </source>
</evidence>
<proteinExistence type="predicted"/>
<reference evidence="10 11" key="1">
    <citation type="submission" date="2017-04" db="EMBL/GenBank/DDBJ databases">
        <title>Comparative genome analysis of Subtercola boreus.</title>
        <authorList>
            <person name="Cho Y.-J."/>
            <person name="Cho A."/>
            <person name="Kim O.-S."/>
            <person name="Lee J.-I."/>
        </authorList>
    </citation>
    <scope>NUCLEOTIDE SEQUENCE [LARGE SCALE GENOMIC DNA]</scope>
    <source>
        <strain evidence="10 11">P27444</strain>
    </source>
</reference>
<dbReference type="InterPro" id="IPR000550">
    <property type="entry name" value="Hppk"/>
</dbReference>
<evidence type="ECO:0000256" key="8">
    <source>
        <dbReference type="ARBA" id="ARBA00022909"/>
    </source>
</evidence>
<evidence type="ECO:0000313" key="11">
    <source>
        <dbReference type="Proteomes" id="UP000256709"/>
    </source>
</evidence>
<sequence length="174" mass="19541">MRREKLRVTLPVVIALGSNLGDRDTTLREAIAEIGRLDGVWVDEVSSFYETDALKPEGVDLDAPAYINAVILVRSALTPHDLLSALQSIEKAHDRVRLERWGDRTLDLDIVTFGSLVQHDDILTLPHPRAFERAFVLAPWYEIEPRAEIPGRGPIAALLKATYESPRLHARWSS</sequence>
<dbReference type="NCBIfam" id="TIGR01498">
    <property type="entry name" value="folK"/>
    <property type="match status" value="1"/>
</dbReference>
<comment type="pathway">
    <text evidence="2">Cofactor biosynthesis; tetrahydrofolate biosynthesis; 2-amino-4-hydroxy-6-hydroxymethyl-7,8-dihydropteridine diphosphate from 7,8-dihydroneopterin triphosphate: step 4/4.</text>
</comment>
<dbReference type="GO" id="GO:0005524">
    <property type="term" value="F:ATP binding"/>
    <property type="evidence" value="ECO:0007669"/>
    <property type="project" value="UniProtKB-KW"/>
</dbReference>
<gene>
    <name evidence="10" type="ORF">B7R21_16195</name>
</gene>
<dbReference type="GO" id="GO:0046656">
    <property type="term" value="P:folic acid biosynthetic process"/>
    <property type="evidence" value="ECO:0007669"/>
    <property type="project" value="UniProtKB-KW"/>
</dbReference>
<keyword evidence="5" id="KW-0547">Nucleotide-binding</keyword>
<evidence type="ECO:0000259" key="9">
    <source>
        <dbReference type="Pfam" id="PF01288"/>
    </source>
</evidence>
<dbReference type="GO" id="GO:0046654">
    <property type="term" value="P:tetrahydrofolate biosynthetic process"/>
    <property type="evidence" value="ECO:0007669"/>
    <property type="project" value="UniProtKB-UniPathway"/>
</dbReference>
<keyword evidence="8" id="KW-0289">Folate biosynthesis</keyword>
<accession>A0A3E0VDT1</accession>
<dbReference type="PANTHER" id="PTHR43071">
    <property type="entry name" value="2-AMINO-4-HYDROXY-6-HYDROXYMETHYLDIHYDROPTERIDINE PYROPHOSPHOKINASE"/>
    <property type="match status" value="1"/>
</dbReference>
<dbReference type="EC" id="2.7.6.3" evidence="3"/>
<dbReference type="GO" id="GO:0016301">
    <property type="term" value="F:kinase activity"/>
    <property type="evidence" value="ECO:0007669"/>
    <property type="project" value="UniProtKB-KW"/>
</dbReference>
<dbReference type="PANTHER" id="PTHR43071:SF1">
    <property type="entry name" value="2-AMINO-4-HYDROXY-6-HYDROXYMETHYLDIHYDROPTERIDINE PYROPHOSPHOKINASE"/>
    <property type="match status" value="1"/>
</dbReference>